<proteinExistence type="predicted"/>
<dbReference type="eggNOG" id="KOG1634">
    <property type="taxonomic scope" value="Eukaryota"/>
</dbReference>
<dbReference type="STRING" id="246437.L9JHS8"/>
<dbReference type="PANTHER" id="PTHR11477:SF18">
    <property type="entry name" value="SPOC DOMAIN-CONTAINING PROTEIN 1"/>
    <property type="match status" value="1"/>
</dbReference>
<dbReference type="FunCoup" id="L9JHS8">
    <property type="interactions" value="297"/>
</dbReference>
<dbReference type="InterPro" id="IPR012921">
    <property type="entry name" value="SPOC_C"/>
</dbReference>
<dbReference type="PROSITE" id="PS51321">
    <property type="entry name" value="TFIIS_CENTRAL"/>
    <property type="match status" value="1"/>
</dbReference>
<organism evidence="3 4">
    <name type="scientific">Tupaia chinensis</name>
    <name type="common">Chinese tree shrew</name>
    <name type="synonym">Tupaia belangeri chinensis</name>
    <dbReference type="NCBI Taxonomy" id="246437"/>
    <lineage>
        <taxon>Eukaryota</taxon>
        <taxon>Metazoa</taxon>
        <taxon>Chordata</taxon>
        <taxon>Craniata</taxon>
        <taxon>Vertebrata</taxon>
        <taxon>Euteleostomi</taxon>
        <taxon>Mammalia</taxon>
        <taxon>Eutheria</taxon>
        <taxon>Euarchontoglires</taxon>
        <taxon>Scandentia</taxon>
        <taxon>Tupaiidae</taxon>
        <taxon>Tupaia</taxon>
    </lineage>
</organism>
<protein>
    <submittedName>
        <fullName evidence="3">SPOC domain-containing protein 1</fullName>
    </submittedName>
</protein>
<keyword evidence="4" id="KW-1185">Reference proteome</keyword>
<gene>
    <name evidence="3" type="ORF">TREES_T100020961</name>
</gene>
<reference evidence="4" key="2">
    <citation type="journal article" date="2013" name="Nat. Commun.">
        <title>Genome of the Chinese tree shrew.</title>
        <authorList>
            <person name="Fan Y."/>
            <person name="Huang Z.Y."/>
            <person name="Cao C.C."/>
            <person name="Chen C.S."/>
            <person name="Chen Y.X."/>
            <person name="Fan D.D."/>
            <person name="He J."/>
            <person name="Hou H.L."/>
            <person name="Hu L."/>
            <person name="Hu X.T."/>
            <person name="Jiang X.T."/>
            <person name="Lai R."/>
            <person name="Lang Y.S."/>
            <person name="Liang B."/>
            <person name="Liao S.G."/>
            <person name="Mu D."/>
            <person name="Ma Y.Y."/>
            <person name="Niu Y.Y."/>
            <person name="Sun X.Q."/>
            <person name="Xia J.Q."/>
            <person name="Xiao J."/>
            <person name="Xiong Z.Q."/>
            <person name="Xu L."/>
            <person name="Yang L."/>
            <person name="Zhang Y."/>
            <person name="Zhao W."/>
            <person name="Zhao X.D."/>
            <person name="Zheng Y.T."/>
            <person name="Zhou J.M."/>
            <person name="Zhu Y.B."/>
            <person name="Zhang G.J."/>
            <person name="Wang J."/>
            <person name="Yao Y.G."/>
        </authorList>
    </citation>
    <scope>NUCLEOTIDE SEQUENCE [LARGE SCALE GENOMIC DNA]</scope>
</reference>
<reference evidence="4" key="1">
    <citation type="submission" date="2012-07" db="EMBL/GenBank/DDBJ databases">
        <title>Genome of the Chinese tree shrew, a rising model animal genetically related to primates.</title>
        <authorList>
            <person name="Zhang G."/>
            <person name="Fan Y."/>
            <person name="Yao Y."/>
            <person name="Huang Z."/>
        </authorList>
    </citation>
    <scope>NUCLEOTIDE SEQUENCE [LARGE SCALE GENOMIC DNA]</scope>
</reference>
<dbReference type="SMART" id="SM00510">
    <property type="entry name" value="TFS2M"/>
    <property type="match status" value="1"/>
</dbReference>
<dbReference type="Pfam" id="PF07744">
    <property type="entry name" value="SPOC"/>
    <property type="match status" value="1"/>
</dbReference>
<name>L9JHS8_TUPCH</name>
<evidence type="ECO:0000313" key="4">
    <source>
        <dbReference type="Proteomes" id="UP000011518"/>
    </source>
</evidence>
<dbReference type="EMBL" id="KB321034">
    <property type="protein sequence ID" value="ELW48637.1"/>
    <property type="molecule type" value="Genomic_DNA"/>
</dbReference>
<evidence type="ECO:0000259" key="2">
    <source>
        <dbReference type="PROSITE" id="PS51321"/>
    </source>
</evidence>
<dbReference type="SUPFAM" id="SSF46942">
    <property type="entry name" value="Elongation factor TFIIS domain 2"/>
    <property type="match status" value="1"/>
</dbReference>
<feature type="compositionally biased region" description="Basic and acidic residues" evidence="1">
    <location>
        <begin position="514"/>
        <end position="526"/>
    </location>
</feature>
<feature type="region of interest" description="Disordered" evidence="1">
    <location>
        <begin position="514"/>
        <end position="561"/>
    </location>
</feature>
<dbReference type="InterPro" id="IPR036575">
    <property type="entry name" value="TFIIS_cen_dom_sf"/>
</dbReference>
<feature type="region of interest" description="Disordered" evidence="1">
    <location>
        <begin position="635"/>
        <end position="694"/>
    </location>
</feature>
<dbReference type="InParanoid" id="L9JHS8"/>
<sequence length="694" mass="75293">MQQALRQLHGDAGIQLLGAVSHTQAGGQSLPKLEALENLMEAASPSAAQRLRRRKRRAAQSPAGRQYGLLEAEEETFREEAEVSATAQPPPHQQPPLGVGVRGTVVSAMQEVLRSRLQELPELALSEEVVGGIAAGVEAALFDLTQGTQGRYKAKYRSLLFNLRDPRNPDLFLKVLHGDVTPHDLGLEVIKQQQREPRGLPVSKLTHKGEVEILRDADQTLTLEDLVGPEVPMACSPLALPAVPGDTTEQHERHFLDPGCRICTDWEPSRGPPGSFRDTRSREDCVFQRAPSPAPVSSPEKPKARETPLPQPQIQMPAEPTKAPPSPPLWEGSLDMFSIKRFRVKAQLVSGHSCRLAQALPEVIRSAGCIPPSAVWDLLASICPAEAKDTCVLQLRPHGARDTQNCRLLYSYLNSKQRHGLAGTAPLLSSYLNSKQRHGLAAVGHVGMVLLPLPAFQPLPARLRPLGGPGLEPTHSSLLLALLLPKERLPDTPGTSPSWGKVRKMVSFSEKVEMRHYEPDSKRPEVATRGLPPPGAPVQQDQDKGGLAPRGLGTWQQPPRGRGRLWVESETWQHPGRGQWPPEAGWSQPQHPRSAAPAFRGMGHGQHLHRASCPHQALLQHLQSLVTMSRQLHASLWPGGRDPRPQPSAASAQLPVPPGMVGLLGQPPVVPTPPATSVGPIDGAGSERSPPREA</sequence>
<feature type="region of interest" description="Disordered" evidence="1">
    <location>
        <begin position="573"/>
        <end position="594"/>
    </location>
</feature>
<dbReference type="Pfam" id="PF07500">
    <property type="entry name" value="TFIIS_M"/>
    <property type="match status" value="1"/>
</dbReference>
<feature type="region of interest" description="Disordered" evidence="1">
    <location>
        <begin position="78"/>
        <end position="98"/>
    </location>
</feature>
<evidence type="ECO:0000256" key="1">
    <source>
        <dbReference type="SAM" id="MobiDB-lite"/>
    </source>
</evidence>
<dbReference type="GO" id="GO:0006351">
    <property type="term" value="P:DNA-templated transcription"/>
    <property type="evidence" value="ECO:0007669"/>
    <property type="project" value="InterPro"/>
</dbReference>
<dbReference type="AlphaFoldDB" id="L9JHS8"/>
<evidence type="ECO:0000313" key="3">
    <source>
        <dbReference type="EMBL" id="ELW48637.1"/>
    </source>
</evidence>
<feature type="domain" description="TFIIS central" evidence="2">
    <location>
        <begin position="101"/>
        <end position="182"/>
    </location>
</feature>
<dbReference type="InterPro" id="IPR003618">
    <property type="entry name" value="TFIIS_cen_dom"/>
</dbReference>
<feature type="region of interest" description="Disordered" evidence="1">
    <location>
        <begin position="287"/>
        <end position="327"/>
    </location>
</feature>
<accession>L9JHS8</accession>
<dbReference type="PANTHER" id="PTHR11477">
    <property type="entry name" value="TRANSCRIPTION FACTOR S-II ZINC FINGER DOMAIN-CONTAINING PROTEIN"/>
    <property type="match status" value="1"/>
</dbReference>
<dbReference type="GO" id="GO:0005634">
    <property type="term" value="C:nucleus"/>
    <property type="evidence" value="ECO:0007669"/>
    <property type="project" value="TreeGrafter"/>
</dbReference>
<dbReference type="Proteomes" id="UP000011518">
    <property type="component" value="Unassembled WGS sequence"/>
</dbReference>
<dbReference type="Gene3D" id="1.10.472.30">
    <property type="entry name" value="Transcription elongation factor S-II, central domain"/>
    <property type="match status" value="1"/>
</dbReference>